<dbReference type="InterPro" id="IPR012910">
    <property type="entry name" value="Plug_dom"/>
</dbReference>
<evidence type="ECO:0000259" key="18">
    <source>
        <dbReference type="Pfam" id="PF07715"/>
    </source>
</evidence>
<evidence type="ECO:0000256" key="6">
    <source>
        <dbReference type="ARBA" id="ARBA00022729"/>
    </source>
</evidence>
<comment type="subcellular location">
    <subcellularLocation>
        <location evidence="1 12">Cell outer membrane</location>
        <topology evidence="1 12">Multi-pass membrane protein</topology>
    </subcellularLocation>
</comment>
<dbReference type="CDD" id="cd01347">
    <property type="entry name" value="ligand_gated_channel"/>
    <property type="match status" value="1"/>
</dbReference>
<dbReference type="GO" id="GO:0009279">
    <property type="term" value="C:cell outer membrane"/>
    <property type="evidence" value="ECO:0007669"/>
    <property type="project" value="UniProtKB-SubCell"/>
</dbReference>
<dbReference type="PROSITE" id="PS00430">
    <property type="entry name" value="TONB_DEPENDENT_REC_1"/>
    <property type="match status" value="1"/>
</dbReference>
<evidence type="ECO:0000259" key="17">
    <source>
        <dbReference type="Pfam" id="PF00593"/>
    </source>
</evidence>
<proteinExistence type="inferred from homology"/>
<dbReference type="PROSITE" id="PS52016">
    <property type="entry name" value="TONB_DEPENDENT_REC_3"/>
    <property type="match status" value="1"/>
</dbReference>
<reference evidence="19 20" key="1">
    <citation type="submission" date="2018-05" db="EMBL/GenBank/DDBJ databases">
        <title>Vibrio limimaris sp. nov., isolated from marine sediment.</title>
        <authorList>
            <person name="Li C.-M."/>
        </authorList>
    </citation>
    <scope>NUCLEOTIDE SEQUENCE [LARGE SCALE GENOMIC DNA]</scope>
    <source>
        <strain evidence="19 20">E4404</strain>
    </source>
</reference>
<dbReference type="InterPro" id="IPR010916">
    <property type="entry name" value="TonB_box_CS"/>
</dbReference>
<gene>
    <name evidence="19" type="ORF">DI392_18325</name>
</gene>
<dbReference type="GO" id="GO:0006826">
    <property type="term" value="P:iron ion transport"/>
    <property type="evidence" value="ECO:0007669"/>
    <property type="project" value="UniProtKB-KW"/>
</dbReference>
<evidence type="ECO:0000256" key="16">
    <source>
        <dbReference type="SAM" id="SignalP"/>
    </source>
</evidence>
<evidence type="ECO:0000256" key="9">
    <source>
        <dbReference type="ARBA" id="ARBA00023077"/>
    </source>
</evidence>
<dbReference type="InterPro" id="IPR000531">
    <property type="entry name" value="Beta-barrel_TonB"/>
</dbReference>
<keyword evidence="8" id="KW-0406">Ion transport</keyword>
<feature type="domain" description="TonB-dependent receptor plug" evidence="18">
    <location>
        <begin position="45"/>
        <end position="152"/>
    </location>
</feature>
<organism evidence="19 20">
    <name type="scientific">Vibrio albus</name>
    <dbReference type="NCBI Taxonomy" id="2200953"/>
    <lineage>
        <taxon>Bacteria</taxon>
        <taxon>Pseudomonadati</taxon>
        <taxon>Pseudomonadota</taxon>
        <taxon>Gammaproteobacteria</taxon>
        <taxon>Vibrionales</taxon>
        <taxon>Vibrionaceae</taxon>
        <taxon>Vibrio</taxon>
    </lineage>
</organism>
<keyword evidence="10 12" id="KW-0472">Membrane</keyword>
<keyword evidence="11 12" id="KW-0998">Cell outer membrane</keyword>
<evidence type="ECO:0000256" key="2">
    <source>
        <dbReference type="ARBA" id="ARBA00022448"/>
    </source>
</evidence>
<dbReference type="InterPro" id="IPR036942">
    <property type="entry name" value="Beta-barrel_TonB_sf"/>
</dbReference>
<keyword evidence="9 13" id="KW-0798">TonB box</keyword>
<sequence length="649" mass="71668">MNKSYLAIAVASLLSYTSFSQAQSVSSDDMDTVVVLGKSENVNSISDIPANIVVIDQDEIKASGATSLSSLLRSRAGIQVSDTNSGPVFSLRGFTGEQAAHNTLILVDGRKLNKPDLSAPQLSSILISQIETVEILSGSAGVLYGDQAVGGVINIITKRSTKPHGEVTASVGSYDSYAGSVNVSNRIIDNWSFSLTASQNNSGNYRDHNDRETGSLLGRVDFVQDDKEFYTEASYYDNDLQYPSSLTKTQYEADPKQSTSTTDYTHEITSALRFGYKQNLSPDWLAKGDISLADTSSRGYKWGSFTKDNNEVEVLLNLERELSTPVGKGNVLFGVDYNRSDFDYLSSSYNRENIQQVSSLYTQVNYPLSNTITMITGGRYSKAEDEIKDASTYSTGASLSEDATAVELGANYKLSTNTRLYLRGETNFRFAKVDEQAYTSPDVVGLKPQRGTSIETGLDHIGNDYSVRLDAYNLKLKDEIVFDSTAEKPVGGLFNGANVNADESERYGLSVYVDKYLTSDLLVGTEYSYIDAEYTKGSNKDKELPWVAKHSGRGFTTYQFMNSWEVFAEAVYVGERYENSDSANVNDKLEAYWLGNLAISYSQQEFLATLRVDNMFDEKYAQNVTYSAWGSSYYPGNGREFKLTATYQF</sequence>
<name>A0A2U3B4X5_9VIBR</name>
<evidence type="ECO:0000256" key="8">
    <source>
        <dbReference type="ARBA" id="ARBA00023065"/>
    </source>
</evidence>
<evidence type="ECO:0000313" key="19">
    <source>
        <dbReference type="EMBL" id="PWI31839.1"/>
    </source>
</evidence>
<keyword evidence="6 16" id="KW-0732">Signal</keyword>
<protein>
    <submittedName>
        <fullName evidence="19">TonB-dependent receptor</fullName>
    </submittedName>
</protein>
<dbReference type="Gene3D" id="2.40.170.20">
    <property type="entry name" value="TonB-dependent receptor, beta-barrel domain"/>
    <property type="match status" value="1"/>
</dbReference>
<feature type="signal peptide" evidence="16">
    <location>
        <begin position="1"/>
        <end position="22"/>
    </location>
</feature>
<evidence type="ECO:0000256" key="15">
    <source>
        <dbReference type="RuleBase" id="RU003357"/>
    </source>
</evidence>
<dbReference type="InterPro" id="IPR037066">
    <property type="entry name" value="Plug_dom_sf"/>
</dbReference>
<evidence type="ECO:0000256" key="10">
    <source>
        <dbReference type="ARBA" id="ARBA00023136"/>
    </source>
</evidence>
<evidence type="ECO:0000256" key="11">
    <source>
        <dbReference type="ARBA" id="ARBA00023237"/>
    </source>
</evidence>
<comment type="caution">
    <text evidence="19">The sequence shown here is derived from an EMBL/GenBank/DDBJ whole genome shotgun (WGS) entry which is preliminary data.</text>
</comment>
<accession>A0A2U3B4X5</accession>
<evidence type="ECO:0000256" key="13">
    <source>
        <dbReference type="PROSITE-ProRule" id="PRU10143"/>
    </source>
</evidence>
<dbReference type="InterPro" id="IPR039426">
    <property type="entry name" value="TonB-dep_rcpt-like"/>
</dbReference>
<feature type="short sequence motif" description="TonB box" evidence="13">
    <location>
        <begin position="32"/>
        <end position="38"/>
    </location>
</feature>
<dbReference type="Proteomes" id="UP000245362">
    <property type="component" value="Unassembled WGS sequence"/>
</dbReference>
<feature type="domain" description="TonB-dependent receptor-like beta-barrel" evidence="17">
    <location>
        <begin position="194"/>
        <end position="614"/>
    </location>
</feature>
<evidence type="ECO:0000256" key="4">
    <source>
        <dbReference type="ARBA" id="ARBA00022496"/>
    </source>
</evidence>
<evidence type="ECO:0000313" key="20">
    <source>
        <dbReference type="Proteomes" id="UP000245362"/>
    </source>
</evidence>
<evidence type="ECO:0000256" key="5">
    <source>
        <dbReference type="ARBA" id="ARBA00022692"/>
    </source>
</evidence>
<feature type="chain" id="PRO_5015607955" evidence="16">
    <location>
        <begin position="23"/>
        <end position="649"/>
    </location>
</feature>
<dbReference type="PANTHER" id="PTHR32552">
    <property type="entry name" value="FERRICHROME IRON RECEPTOR-RELATED"/>
    <property type="match status" value="1"/>
</dbReference>
<dbReference type="OrthoDB" id="9764669at2"/>
<keyword evidence="4" id="KW-0410">Iron transport</keyword>
<evidence type="ECO:0000256" key="1">
    <source>
        <dbReference type="ARBA" id="ARBA00004571"/>
    </source>
</evidence>
<evidence type="ECO:0000256" key="7">
    <source>
        <dbReference type="ARBA" id="ARBA00023004"/>
    </source>
</evidence>
<feature type="short sequence motif" description="TonB C-terminal box" evidence="14">
    <location>
        <begin position="632"/>
        <end position="649"/>
    </location>
</feature>
<dbReference type="AlphaFoldDB" id="A0A2U3B4X5"/>
<dbReference type="Gene3D" id="2.170.130.10">
    <property type="entry name" value="TonB-dependent receptor, plug domain"/>
    <property type="match status" value="1"/>
</dbReference>
<dbReference type="EMBL" id="QFWT01000014">
    <property type="protein sequence ID" value="PWI31839.1"/>
    <property type="molecule type" value="Genomic_DNA"/>
</dbReference>
<evidence type="ECO:0000256" key="3">
    <source>
        <dbReference type="ARBA" id="ARBA00022452"/>
    </source>
</evidence>
<comment type="similarity">
    <text evidence="12 15">Belongs to the TonB-dependent receptor family.</text>
</comment>
<keyword evidence="2 12" id="KW-0813">Transport</keyword>
<dbReference type="SUPFAM" id="SSF56935">
    <property type="entry name" value="Porins"/>
    <property type="match status" value="1"/>
</dbReference>
<evidence type="ECO:0000256" key="14">
    <source>
        <dbReference type="PROSITE-ProRule" id="PRU10144"/>
    </source>
</evidence>
<keyword evidence="5 12" id="KW-0812">Transmembrane</keyword>
<evidence type="ECO:0000256" key="12">
    <source>
        <dbReference type="PROSITE-ProRule" id="PRU01360"/>
    </source>
</evidence>
<keyword evidence="7" id="KW-0408">Iron</keyword>
<keyword evidence="20" id="KW-1185">Reference proteome</keyword>
<keyword evidence="19" id="KW-0675">Receptor</keyword>
<dbReference type="InterPro" id="IPR010917">
    <property type="entry name" value="TonB_rcpt_CS"/>
</dbReference>
<keyword evidence="3 12" id="KW-1134">Transmembrane beta strand</keyword>
<dbReference type="Pfam" id="PF07715">
    <property type="entry name" value="Plug"/>
    <property type="match status" value="1"/>
</dbReference>
<dbReference type="PROSITE" id="PS01156">
    <property type="entry name" value="TONB_DEPENDENT_REC_2"/>
    <property type="match status" value="1"/>
</dbReference>
<dbReference type="PANTHER" id="PTHR32552:SF81">
    <property type="entry name" value="TONB-DEPENDENT OUTER MEMBRANE RECEPTOR"/>
    <property type="match status" value="1"/>
</dbReference>
<dbReference type="RefSeq" id="WP_109321143.1">
    <property type="nucleotide sequence ID" value="NZ_QFWT01000014.1"/>
</dbReference>
<dbReference type="Pfam" id="PF00593">
    <property type="entry name" value="TonB_dep_Rec_b-barrel"/>
    <property type="match status" value="1"/>
</dbReference>